<dbReference type="EMBL" id="ASHM01031069">
    <property type="protein sequence ID" value="PNX76665.1"/>
    <property type="molecule type" value="Genomic_DNA"/>
</dbReference>
<organism evidence="2 3">
    <name type="scientific">Trifolium pratense</name>
    <name type="common">Red clover</name>
    <dbReference type="NCBI Taxonomy" id="57577"/>
    <lineage>
        <taxon>Eukaryota</taxon>
        <taxon>Viridiplantae</taxon>
        <taxon>Streptophyta</taxon>
        <taxon>Embryophyta</taxon>
        <taxon>Tracheophyta</taxon>
        <taxon>Spermatophyta</taxon>
        <taxon>Magnoliopsida</taxon>
        <taxon>eudicotyledons</taxon>
        <taxon>Gunneridae</taxon>
        <taxon>Pentapetalae</taxon>
        <taxon>rosids</taxon>
        <taxon>fabids</taxon>
        <taxon>Fabales</taxon>
        <taxon>Fabaceae</taxon>
        <taxon>Papilionoideae</taxon>
        <taxon>50 kb inversion clade</taxon>
        <taxon>NPAAA clade</taxon>
        <taxon>Hologalegina</taxon>
        <taxon>IRL clade</taxon>
        <taxon>Trifolieae</taxon>
        <taxon>Trifolium</taxon>
    </lineage>
</organism>
<evidence type="ECO:0000256" key="1">
    <source>
        <dbReference type="SAM" id="MobiDB-lite"/>
    </source>
</evidence>
<evidence type="ECO:0000313" key="3">
    <source>
        <dbReference type="Proteomes" id="UP000236291"/>
    </source>
</evidence>
<dbReference type="Proteomes" id="UP000236291">
    <property type="component" value="Unassembled WGS sequence"/>
</dbReference>
<gene>
    <name evidence="2" type="ORF">L195_g032621</name>
</gene>
<sequence length="114" mass="12605">MKMKKEESSREEAIVNKTDSTSHGGNKVLPINHEASLSSSAERKDHQCDKKKPISRMKELLRWAASAKTEKGAKFYGKKKKTKGPGSATDSLAQKIKKLKSLNFVSYGCGFTTD</sequence>
<proteinExistence type="predicted"/>
<feature type="region of interest" description="Disordered" evidence="1">
    <location>
        <begin position="1"/>
        <end position="53"/>
    </location>
</feature>
<comment type="caution">
    <text evidence="2">The sequence shown here is derived from an EMBL/GenBank/DDBJ whole genome shotgun (WGS) entry which is preliminary data.</text>
</comment>
<dbReference type="PANTHER" id="PTHR36038">
    <property type="entry name" value="OS06G0102750 PROTEIN"/>
    <property type="match status" value="1"/>
</dbReference>
<protein>
    <submittedName>
        <fullName evidence="2">Uncharacterized protein</fullName>
    </submittedName>
</protein>
<feature type="compositionally biased region" description="Basic and acidic residues" evidence="1">
    <location>
        <begin position="41"/>
        <end position="53"/>
    </location>
</feature>
<reference evidence="2 3" key="2">
    <citation type="journal article" date="2017" name="Front. Plant Sci.">
        <title>Gene Classification and Mining of Molecular Markers Useful in Red Clover (Trifolium pratense) Breeding.</title>
        <authorList>
            <person name="Istvanek J."/>
            <person name="Dluhosova J."/>
            <person name="Dluhos P."/>
            <person name="Patkova L."/>
            <person name="Nedelnik J."/>
            <person name="Repkova J."/>
        </authorList>
    </citation>
    <scope>NUCLEOTIDE SEQUENCE [LARGE SCALE GENOMIC DNA]</scope>
    <source>
        <strain evidence="3">cv. Tatra</strain>
        <tissue evidence="2">Young leaves</tissue>
    </source>
</reference>
<reference evidence="2 3" key="1">
    <citation type="journal article" date="2014" name="Am. J. Bot.">
        <title>Genome assembly and annotation for red clover (Trifolium pratense; Fabaceae).</title>
        <authorList>
            <person name="Istvanek J."/>
            <person name="Jaros M."/>
            <person name="Krenek A."/>
            <person name="Repkova J."/>
        </authorList>
    </citation>
    <scope>NUCLEOTIDE SEQUENCE [LARGE SCALE GENOMIC DNA]</scope>
    <source>
        <strain evidence="3">cv. Tatra</strain>
        <tissue evidence="2">Young leaves</tissue>
    </source>
</reference>
<feature type="compositionally biased region" description="Basic and acidic residues" evidence="1">
    <location>
        <begin position="1"/>
        <end position="14"/>
    </location>
</feature>
<evidence type="ECO:0000313" key="2">
    <source>
        <dbReference type="EMBL" id="PNX76665.1"/>
    </source>
</evidence>
<dbReference type="PANTHER" id="PTHR36038:SF3">
    <property type="entry name" value="OVATE FAMILY PROTEIN"/>
    <property type="match status" value="1"/>
</dbReference>
<name>A0A2K3LDP1_TRIPR</name>
<dbReference type="AlphaFoldDB" id="A0A2K3LDP1"/>
<accession>A0A2K3LDP1</accession>